<feature type="transmembrane region" description="Helical" evidence="7">
    <location>
        <begin position="260"/>
        <end position="278"/>
    </location>
</feature>
<dbReference type="CDD" id="cd06261">
    <property type="entry name" value="TM_PBP2"/>
    <property type="match status" value="1"/>
</dbReference>
<dbReference type="PANTHER" id="PTHR32243:SF18">
    <property type="entry name" value="INNER MEMBRANE ABC TRANSPORTER PERMEASE PROTEIN YCJP"/>
    <property type="match status" value="1"/>
</dbReference>
<keyword evidence="6 7" id="KW-0472">Membrane</keyword>
<dbReference type="GO" id="GO:0005886">
    <property type="term" value="C:plasma membrane"/>
    <property type="evidence" value="ECO:0007669"/>
    <property type="project" value="UniProtKB-SubCell"/>
</dbReference>
<keyword evidence="10" id="KW-0762">Sugar transport</keyword>
<feature type="transmembrane region" description="Helical" evidence="7">
    <location>
        <begin position="91"/>
        <end position="113"/>
    </location>
</feature>
<keyword evidence="5 7" id="KW-1133">Transmembrane helix</keyword>
<feature type="region of interest" description="Disordered" evidence="8">
    <location>
        <begin position="1"/>
        <end position="22"/>
    </location>
</feature>
<dbReference type="EMBL" id="FNAD01000024">
    <property type="protein sequence ID" value="SDE48954.1"/>
    <property type="molecule type" value="Genomic_DNA"/>
</dbReference>
<dbReference type="STRING" id="58114.SAMN05216270_1247"/>
<feature type="transmembrane region" description="Helical" evidence="7">
    <location>
        <begin position="199"/>
        <end position="224"/>
    </location>
</feature>
<dbReference type="Proteomes" id="UP000198949">
    <property type="component" value="Unassembled WGS sequence"/>
</dbReference>
<evidence type="ECO:0000256" key="5">
    <source>
        <dbReference type="ARBA" id="ARBA00022989"/>
    </source>
</evidence>
<organism evidence="10 11">
    <name type="scientific">Glycomyces harbinensis</name>
    <dbReference type="NCBI Taxonomy" id="58114"/>
    <lineage>
        <taxon>Bacteria</taxon>
        <taxon>Bacillati</taxon>
        <taxon>Actinomycetota</taxon>
        <taxon>Actinomycetes</taxon>
        <taxon>Glycomycetales</taxon>
        <taxon>Glycomycetaceae</taxon>
        <taxon>Glycomyces</taxon>
    </lineage>
</organism>
<sequence length="293" mass="31023">MSATATRTAAPQRPTGSRRDQVTRRRLATAGVVATFVYLIPVYWMVVTSLKTSDAIFRVPPDLIPLPPTVESYSRAVFSDPDIARGLANSAIIAVGTTVVTLVLALPAAYGLAKFRVRGVGVVMMLMLIVQMVPSVNLALPMFVLFSSAGLVNSYLGLIIANCALAVPLAVTILRPYFLGVPAEVVEAAKIDGCNELTSFLRITLPISVPGVVTVAVVSFLGAWGEFVFGLSLATSEGIQPITIVLAEITNEFGVRWNDLMAVSAVVALPVIAAFIFLQRYIVAGLTDGATKA</sequence>
<comment type="similarity">
    <text evidence="7">Belongs to the binding-protein-dependent transport system permease family.</text>
</comment>
<dbReference type="PANTHER" id="PTHR32243">
    <property type="entry name" value="MALTOSE TRANSPORT SYSTEM PERMEASE-RELATED"/>
    <property type="match status" value="1"/>
</dbReference>
<keyword evidence="3" id="KW-1003">Cell membrane</keyword>
<keyword evidence="2 7" id="KW-0813">Transport</keyword>
<evidence type="ECO:0000256" key="4">
    <source>
        <dbReference type="ARBA" id="ARBA00022692"/>
    </source>
</evidence>
<dbReference type="OrthoDB" id="3569827at2"/>
<accession>A0A1G7DBI0</accession>
<evidence type="ECO:0000256" key="1">
    <source>
        <dbReference type="ARBA" id="ARBA00004651"/>
    </source>
</evidence>
<dbReference type="AlphaFoldDB" id="A0A1G7DBI0"/>
<evidence type="ECO:0000256" key="7">
    <source>
        <dbReference type="RuleBase" id="RU363032"/>
    </source>
</evidence>
<name>A0A1G7DBI0_9ACTN</name>
<feature type="compositionally biased region" description="Low complexity" evidence="8">
    <location>
        <begin position="1"/>
        <end position="15"/>
    </location>
</feature>
<proteinExistence type="inferred from homology"/>
<feature type="transmembrane region" description="Helical" evidence="7">
    <location>
        <begin position="27"/>
        <end position="46"/>
    </location>
</feature>
<dbReference type="InterPro" id="IPR050901">
    <property type="entry name" value="BP-dep_ABC_trans_perm"/>
</dbReference>
<comment type="subcellular location">
    <subcellularLocation>
        <location evidence="1 7">Cell membrane</location>
        <topology evidence="1 7">Multi-pass membrane protein</topology>
    </subcellularLocation>
</comment>
<evidence type="ECO:0000256" key="8">
    <source>
        <dbReference type="SAM" id="MobiDB-lite"/>
    </source>
</evidence>
<dbReference type="RefSeq" id="WP_091040459.1">
    <property type="nucleotide sequence ID" value="NZ_FNAD01000024.1"/>
</dbReference>
<gene>
    <name evidence="10" type="ORF">SAMN05216270_1247</name>
</gene>
<evidence type="ECO:0000256" key="3">
    <source>
        <dbReference type="ARBA" id="ARBA00022475"/>
    </source>
</evidence>
<dbReference type="Gene3D" id="1.10.3720.10">
    <property type="entry name" value="MetI-like"/>
    <property type="match status" value="1"/>
</dbReference>
<reference evidence="11" key="1">
    <citation type="submission" date="2016-10" db="EMBL/GenBank/DDBJ databases">
        <authorList>
            <person name="Varghese N."/>
            <person name="Submissions S."/>
        </authorList>
    </citation>
    <scope>NUCLEOTIDE SEQUENCE [LARGE SCALE GENOMIC DNA]</scope>
    <source>
        <strain evidence="11">CGMCC 4.3516</strain>
    </source>
</reference>
<dbReference type="InterPro" id="IPR000515">
    <property type="entry name" value="MetI-like"/>
</dbReference>
<dbReference type="SUPFAM" id="SSF161098">
    <property type="entry name" value="MetI-like"/>
    <property type="match status" value="1"/>
</dbReference>
<evidence type="ECO:0000313" key="11">
    <source>
        <dbReference type="Proteomes" id="UP000198949"/>
    </source>
</evidence>
<feature type="transmembrane region" description="Helical" evidence="7">
    <location>
        <begin position="120"/>
        <end position="143"/>
    </location>
</feature>
<evidence type="ECO:0000256" key="2">
    <source>
        <dbReference type="ARBA" id="ARBA00022448"/>
    </source>
</evidence>
<feature type="transmembrane region" description="Helical" evidence="7">
    <location>
        <begin position="155"/>
        <end position="178"/>
    </location>
</feature>
<protein>
    <submittedName>
        <fullName evidence="10">Multiple sugar transport system permease protein</fullName>
    </submittedName>
</protein>
<dbReference type="PROSITE" id="PS50928">
    <property type="entry name" value="ABC_TM1"/>
    <property type="match status" value="1"/>
</dbReference>
<evidence type="ECO:0000313" key="10">
    <source>
        <dbReference type="EMBL" id="SDE48954.1"/>
    </source>
</evidence>
<evidence type="ECO:0000259" key="9">
    <source>
        <dbReference type="PROSITE" id="PS50928"/>
    </source>
</evidence>
<evidence type="ECO:0000256" key="6">
    <source>
        <dbReference type="ARBA" id="ARBA00023136"/>
    </source>
</evidence>
<keyword evidence="4 7" id="KW-0812">Transmembrane</keyword>
<feature type="domain" description="ABC transmembrane type-1" evidence="9">
    <location>
        <begin position="87"/>
        <end position="278"/>
    </location>
</feature>
<keyword evidence="11" id="KW-1185">Reference proteome</keyword>
<dbReference type="Pfam" id="PF00528">
    <property type="entry name" value="BPD_transp_1"/>
    <property type="match status" value="1"/>
</dbReference>
<dbReference type="InterPro" id="IPR035906">
    <property type="entry name" value="MetI-like_sf"/>
</dbReference>
<dbReference type="GO" id="GO:0055085">
    <property type="term" value="P:transmembrane transport"/>
    <property type="evidence" value="ECO:0007669"/>
    <property type="project" value="InterPro"/>
</dbReference>